<evidence type="ECO:0000256" key="1">
    <source>
        <dbReference type="ARBA" id="ARBA00038283"/>
    </source>
</evidence>
<dbReference type="EMBL" id="ATAB01000023">
    <property type="protein sequence ID" value="EPR92942.1"/>
    <property type="molecule type" value="Genomic_DNA"/>
</dbReference>
<comment type="caution">
    <text evidence="5">The sequence shown here is derived from an EMBL/GenBank/DDBJ whole genome shotgun (WGS) entry which is preliminary data.</text>
</comment>
<evidence type="ECO:0000313" key="6">
    <source>
        <dbReference type="Proteomes" id="UP000014973"/>
    </source>
</evidence>
<proteinExistence type="inferred from homology"/>
<comment type="similarity">
    <text evidence="1">Belongs to the initiator RepB protein family.</text>
</comment>
<dbReference type="Pfam" id="PF21205">
    <property type="entry name" value="Rep3_C"/>
    <property type="match status" value="1"/>
</dbReference>
<feature type="coiled-coil region" evidence="2">
    <location>
        <begin position="286"/>
        <end position="313"/>
    </location>
</feature>
<evidence type="ECO:0000259" key="4">
    <source>
        <dbReference type="Pfam" id="PF01051"/>
    </source>
</evidence>
<feature type="region of interest" description="Disordered" evidence="3">
    <location>
        <begin position="228"/>
        <end position="257"/>
    </location>
</feature>
<sequence>MRNEVVKYHNDLNTVVMRTWTSEEMNFFFAILTKAKEQGLKKLVFDTDELKQLASSSRKYRWEETVVSAVKKIGQLTYFEQSEKKFRVMTLFELLEVDLEKRIVEVKVSSNFDYILNKLETQFTRYELEEFTSIRSTYAKTMYRLLKQWRTVGKKEFAIDDLKRILDMPSSYKSSEIDRAVIKPIKEQLSPYFVDLKVKKIKSNKRGNPVLGYEFTWKKEVTEAYDPNKYDKPKTATKKPYKKANKKSNVPKWSNPDYENPLDPKIIDELIEFHKLNGTLDTPGAQKEIADKKKEIEEGRAKLEAQKQALLARLDKSSEPDVVPGQTDIYDFLGEEENEV</sequence>
<dbReference type="Proteomes" id="UP000014973">
    <property type="component" value="Unassembled WGS sequence"/>
</dbReference>
<dbReference type="InterPro" id="IPR036390">
    <property type="entry name" value="WH_DNA-bd_sf"/>
</dbReference>
<dbReference type="AlphaFoldDB" id="S7XF62"/>
<gene>
    <name evidence="5" type="ORF">M060_09550</name>
</gene>
<feature type="domain" description="Initiator Rep protein WH1" evidence="4">
    <location>
        <begin position="6"/>
        <end position="147"/>
    </location>
</feature>
<evidence type="ECO:0000313" key="5">
    <source>
        <dbReference type="EMBL" id="EPR92942.1"/>
    </source>
</evidence>
<dbReference type="SUPFAM" id="SSF46785">
    <property type="entry name" value="Winged helix' DNA-binding domain"/>
    <property type="match status" value="1"/>
</dbReference>
<organism evidence="5 6">
    <name type="scientific">Streptococcus mitis 29/42</name>
    <dbReference type="NCBI Taxonomy" id="1340486"/>
    <lineage>
        <taxon>Bacteria</taxon>
        <taxon>Bacillati</taxon>
        <taxon>Bacillota</taxon>
        <taxon>Bacilli</taxon>
        <taxon>Lactobacillales</taxon>
        <taxon>Streptococcaceae</taxon>
        <taxon>Streptococcus</taxon>
        <taxon>Streptococcus mitis group</taxon>
    </lineage>
</organism>
<keyword evidence="2" id="KW-0175">Coiled coil</keyword>
<reference evidence="5 6" key="1">
    <citation type="submission" date="2013-06" db="EMBL/GenBank/DDBJ databases">
        <title>Genome sequencing of Streptococcus mitis strains.</title>
        <authorList>
            <person name="Ikryannikova L.N."/>
            <person name="Ilina E.N."/>
            <person name="Kostryukova E.S."/>
            <person name="Semashko T.A."/>
            <person name="Savinova T.A."/>
            <person name="Karpova I.Y."/>
            <person name="Larin A.K."/>
            <person name="Ischenko D.S."/>
            <person name="Dubovickaya V.A."/>
            <person name="Sidorenko S.V."/>
            <person name="Govorun V.M."/>
        </authorList>
    </citation>
    <scope>NUCLEOTIDE SEQUENCE [LARGE SCALE GENOMIC DNA]</scope>
    <source>
        <strain evidence="5 6">29/42</strain>
    </source>
</reference>
<evidence type="ECO:0000256" key="3">
    <source>
        <dbReference type="SAM" id="MobiDB-lite"/>
    </source>
</evidence>
<dbReference type="InterPro" id="IPR036388">
    <property type="entry name" value="WH-like_DNA-bd_sf"/>
</dbReference>
<name>S7XF62_STRMT</name>
<dbReference type="InterPro" id="IPR000525">
    <property type="entry name" value="Initiator_Rep_WH1"/>
</dbReference>
<dbReference type="GO" id="GO:0006270">
    <property type="term" value="P:DNA replication initiation"/>
    <property type="evidence" value="ECO:0007669"/>
    <property type="project" value="InterPro"/>
</dbReference>
<dbReference type="Gene3D" id="1.10.10.10">
    <property type="entry name" value="Winged helix-like DNA-binding domain superfamily/Winged helix DNA-binding domain"/>
    <property type="match status" value="2"/>
</dbReference>
<evidence type="ECO:0000256" key="2">
    <source>
        <dbReference type="SAM" id="Coils"/>
    </source>
</evidence>
<dbReference type="Pfam" id="PF01051">
    <property type="entry name" value="Rep3_N"/>
    <property type="match status" value="1"/>
</dbReference>
<dbReference type="PATRIC" id="fig|1340486.4.peg.2021"/>
<protein>
    <recommendedName>
        <fullName evidence="4">Initiator Rep protein WH1 domain-containing protein</fullName>
    </recommendedName>
</protein>
<accession>S7XF62</accession>
<dbReference type="GO" id="GO:0003887">
    <property type="term" value="F:DNA-directed DNA polymerase activity"/>
    <property type="evidence" value="ECO:0007669"/>
    <property type="project" value="InterPro"/>
</dbReference>
<feature type="compositionally biased region" description="Basic residues" evidence="3">
    <location>
        <begin position="235"/>
        <end position="246"/>
    </location>
</feature>